<dbReference type="OrthoDB" id="431626at2759"/>
<protein>
    <recommendedName>
        <fullName evidence="5">Importin N-terminal domain-containing protein</fullName>
    </recommendedName>
</protein>
<comment type="subcellular location">
    <subcellularLocation>
        <location evidence="1">Nucleus</location>
    </subcellularLocation>
</comment>
<dbReference type="GO" id="GO:0031267">
    <property type="term" value="F:small GTPase binding"/>
    <property type="evidence" value="ECO:0007669"/>
    <property type="project" value="InterPro"/>
</dbReference>
<evidence type="ECO:0000256" key="4">
    <source>
        <dbReference type="SAM" id="MobiDB-lite"/>
    </source>
</evidence>
<proteinExistence type="predicted"/>
<dbReference type="PANTHER" id="PTHR10997">
    <property type="entry name" value="IMPORTIN-7, 8, 11"/>
    <property type="match status" value="1"/>
</dbReference>
<dbReference type="Proteomes" id="UP000094801">
    <property type="component" value="Unassembled WGS sequence"/>
</dbReference>
<evidence type="ECO:0000256" key="2">
    <source>
        <dbReference type="ARBA" id="ARBA00022448"/>
    </source>
</evidence>
<feature type="region of interest" description="Disordered" evidence="4">
    <location>
        <begin position="948"/>
        <end position="981"/>
    </location>
</feature>
<feature type="domain" description="Importin N-terminal" evidence="5">
    <location>
        <begin position="23"/>
        <end position="102"/>
    </location>
</feature>
<evidence type="ECO:0000256" key="1">
    <source>
        <dbReference type="ARBA" id="ARBA00004123"/>
    </source>
</evidence>
<sequence>MENQLLDILQKLGSSDNALRQASEEQFRALISSQSSESLYTLATIALNQTLEPAFRQASLLHLKRFVPNYWTPAFDSYIGPNTIEQPVKQFIRESLIKLIGDHDSKIRNSASYAIVQIAAVDYPDEWPSLMNDLYGLTTDLNSSAYQILGSLIVLRELIDDTVTDEQLFQDGIGINVLQTCERLLTDDSYSLSIKTETMRLLNTVLLMIDNSDFRYEPKWKPFVKQVTQKIMELLTNTLSGLSSRPELYKSIIATELRHELYNTLDTLADSFSNRFSTSAPELVKLVIFELSNVSELYPLLISAQGESSVSSIFYDTDEFKKLQTNGGDLVDTVIQQIAVQITFLSAMFEISTSGKQPHTQPEILHNLVECLIPLSCIPHSTLESYYLDFNEFVTQETTDSPGITARNEILTFLSEINAQDNMALIEMLVNKFNNALQSNYHWTHIESIAFLISSLCSNDADVEAPSFDVSKLLELIINLISAIVSQPTNENQFLAARYITLIPNLIMKYQSFTKELAIPALDQIVSMFSAPQLADGFDALKCSVLISLQFFRNFLETSEFDSKIQFRLIELINDLKDDVQEDTNTLLLEALSTLISIDNKALTQNESTLMLTLSIAFNDCSNYLLTANATDCVRELLDQIPLENYLTLCSKGLPALIEPHIVPDMIYSDELFLILQVLTAFIDAPSQSGFEFPSDVFLYLFPIIYKLMITSKDEMVLQSASETFNELLSKCPQLVSKYTSPEEGISGDEMLLKIVSKLLSPELSDEAILKLGDLVVLLIKNFGGESIISHYFEEILKGVTLRLLSAKEMMTIESLILIFNTLAVTEAKSTIDFLANFEVDGRPALIGIIPIWLQSFEIMRGYEKIRSNVNSFIEIYKLNDPRLKSIKVDGDLLPNQVDDDVIITRSMAKKITLNYEQIGADVKVIRLLIGEFKFQVQAARQQQEEEIKIGQQHNDGDVEEEEDNDDDDDDDDGDDWEDLEDVGVPDFEQLQRYVDGDALDHVDGSRWDTSARIDGDIKDELTRFFKECTINNLGGFQEIYTQSLSDEDKKFLTEYVVFT</sequence>
<feature type="compositionally biased region" description="Acidic residues" evidence="4">
    <location>
        <begin position="958"/>
        <end position="981"/>
    </location>
</feature>
<evidence type="ECO:0000313" key="6">
    <source>
        <dbReference type="EMBL" id="ODV85879.1"/>
    </source>
</evidence>
<dbReference type="Gene3D" id="1.25.10.10">
    <property type="entry name" value="Leucine-rich Repeat Variant"/>
    <property type="match status" value="1"/>
</dbReference>
<dbReference type="GO" id="GO:0005635">
    <property type="term" value="C:nuclear envelope"/>
    <property type="evidence" value="ECO:0007669"/>
    <property type="project" value="TreeGrafter"/>
</dbReference>
<dbReference type="PANTHER" id="PTHR10997:SF9">
    <property type="entry name" value="IMPORTIN-9"/>
    <property type="match status" value="1"/>
</dbReference>
<keyword evidence="3" id="KW-0539">Nucleus</keyword>
<dbReference type="EMBL" id="KV453851">
    <property type="protein sequence ID" value="ODV85879.1"/>
    <property type="molecule type" value="Genomic_DNA"/>
</dbReference>
<dbReference type="PROSITE" id="PS50166">
    <property type="entry name" value="IMPORTIN_B_NT"/>
    <property type="match status" value="1"/>
</dbReference>
<dbReference type="InterPro" id="IPR001494">
    <property type="entry name" value="Importin-beta_N"/>
</dbReference>
<evidence type="ECO:0000259" key="5">
    <source>
        <dbReference type="PROSITE" id="PS50166"/>
    </source>
</evidence>
<keyword evidence="2" id="KW-0813">Transport</keyword>
<dbReference type="GO" id="GO:0005829">
    <property type="term" value="C:cytosol"/>
    <property type="evidence" value="ECO:0007669"/>
    <property type="project" value="TreeGrafter"/>
</dbReference>
<dbReference type="GO" id="GO:0006606">
    <property type="term" value="P:protein import into nucleus"/>
    <property type="evidence" value="ECO:0007669"/>
    <property type="project" value="TreeGrafter"/>
</dbReference>
<dbReference type="Pfam" id="PF03810">
    <property type="entry name" value="IBN_N"/>
    <property type="match status" value="1"/>
</dbReference>
<dbReference type="SMART" id="SM00913">
    <property type="entry name" value="IBN_N"/>
    <property type="match status" value="1"/>
</dbReference>
<name>A0A1E4T299_9ASCO</name>
<reference evidence="7" key="1">
    <citation type="submission" date="2016-04" db="EMBL/GenBank/DDBJ databases">
        <title>Comparative genomics of biotechnologically important yeasts.</title>
        <authorList>
            <consortium name="DOE Joint Genome Institute"/>
            <person name="Riley R."/>
            <person name="Haridas S."/>
            <person name="Wolfe K.H."/>
            <person name="Lopes M.R."/>
            <person name="Hittinger C.T."/>
            <person name="Goker M."/>
            <person name="Salamov A."/>
            <person name="Wisecaver J."/>
            <person name="Long T.M."/>
            <person name="Aerts A.L."/>
            <person name="Barry K."/>
            <person name="Choi C."/>
            <person name="Clum A."/>
            <person name="Coughlan A.Y."/>
            <person name="Deshpande S."/>
            <person name="Douglass A.P."/>
            <person name="Hanson S.J."/>
            <person name="Klenk H.-P."/>
            <person name="Labutti K."/>
            <person name="Lapidus A."/>
            <person name="Lindquist E."/>
            <person name="Lipzen A."/>
            <person name="Meier-Kolthoff J.P."/>
            <person name="Ohm R.A."/>
            <person name="Otillar R.P."/>
            <person name="Pangilinan J."/>
            <person name="Peng Y."/>
            <person name="Rokas A."/>
            <person name="Rosa C.A."/>
            <person name="Scheuner C."/>
            <person name="Sibirny A.A."/>
            <person name="Slot J.C."/>
            <person name="Stielow J.B."/>
            <person name="Sun H."/>
            <person name="Kurtzman C.P."/>
            <person name="Blackwell M."/>
            <person name="Grigoriev I.V."/>
            <person name="Jeffries T.W."/>
        </authorList>
    </citation>
    <scope>NUCLEOTIDE SEQUENCE [LARGE SCALE GENOMIC DNA]</scope>
    <source>
        <strain evidence="7">NRRL YB-2248</strain>
    </source>
</reference>
<accession>A0A1E4T299</accession>
<keyword evidence="7" id="KW-1185">Reference proteome</keyword>
<dbReference type="STRING" id="983967.A0A1E4T299"/>
<dbReference type="InterPro" id="IPR016024">
    <property type="entry name" value="ARM-type_fold"/>
</dbReference>
<gene>
    <name evidence="6" type="ORF">CANARDRAFT_27954</name>
</gene>
<dbReference type="SUPFAM" id="SSF48371">
    <property type="entry name" value="ARM repeat"/>
    <property type="match status" value="1"/>
</dbReference>
<evidence type="ECO:0000256" key="3">
    <source>
        <dbReference type="ARBA" id="ARBA00023242"/>
    </source>
</evidence>
<dbReference type="InterPro" id="IPR011989">
    <property type="entry name" value="ARM-like"/>
</dbReference>
<evidence type="ECO:0000313" key="7">
    <source>
        <dbReference type="Proteomes" id="UP000094801"/>
    </source>
</evidence>
<dbReference type="AlphaFoldDB" id="A0A1E4T299"/>
<organism evidence="6 7">
    <name type="scientific">[Candida] arabinofermentans NRRL YB-2248</name>
    <dbReference type="NCBI Taxonomy" id="983967"/>
    <lineage>
        <taxon>Eukaryota</taxon>
        <taxon>Fungi</taxon>
        <taxon>Dikarya</taxon>
        <taxon>Ascomycota</taxon>
        <taxon>Saccharomycotina</taxon>
        <taxon>Pichiomycetes</taxon>
        <taxon>Pichiales</taxon>
        <taxon>Pichiaceae</taxon>
        <taxon>Ogataea</taxon>
        <taxon>Ogataea/Candida clade</taxon>
    </lineage>
</organism>